<keyword evidence="2" id="KW-0812">Transmembrane</keyword>
<dbReference type="PANTHER" id="PTHR30273:SF2">
    <property type="entry name" value="PROTEIN FECR"/>
    <property type="match status" value="1"/>
</dbReference>
<keyword evidence="2" id="KW-1133">Transmembrane helix</keyword>
<feature type="region of interest" description="Disordered" evidence="1">
    <location>
        <begin position="20"/>
        <end position="52"/>
    </location>
</feature>
<keyword evidence="2" id="KW-0472">Membrane</keyword>
<name>A0ABV4AQ76_9GAMM</name>
<dbReference type="EMBL" id="JBGBPY010000001">
    <property type="protein sequence ID" value="MEY2182358.1"/>
    <property type="molecule type" value="Genomic_DNA"/>
</dbReference>
<keyword evidence="5" id="KW-1185">Reference proteome</keyword>
<dbReference type="InterPro" id="IPR006860">
    <property type="entry name" value="FecR"/>
</dbReference>
<dbReference type="Pfam" id="PF04773">
    <property type="entry name" value="FecR"/>
    <property type="match status" value="1"/>
</dbReference>
<evidence type="ECO:0000259" key="3">
    <source>
        <dbReference type="Pfam" id="PF04773"/>
    </source>
</evidence>
<reference evidence="4 5" key="1">
    <citation type="submission" date="2024-07" db="EMBL/GenBank/DDBJ databases">
        <title>Molecular mechanisms and environmental adaptations of flagellar loss and biofilm growth of Rhodanobacter under environmental stress.</title>
        <authorList>
            <person name="Chen M."/>
        </authorList>
    </citation>
    <scope>NUCLEOTIDE SEQUENCE [LARGE SCALE GENOMIC DNA]</scope>
    <source>
        <strain evidence="4 5">RS22</strain>
    </source>
</reference>
<dbReference type="PANTHER" id="PTHR30273">
    <property type="entry name" value="PERIPLASMIC SIGNAL SENSOR AND SIGMA FACTOR ACTIVATOR FECR-RELATED"/>
    <property type="match status" value="1"/>
</dbReference>
<dbReference type="InterPro" id="IPR012373">
    <property type="entry name" value="Ferrdict_sens_TM"/>
</dbReference>
<dbReference type="PIRSF" id="PIRSF018266">
    <property type="entry name" value="FecR"/>
    <property type="match status" value="1"/>
</dbReference>
<protein>
    <submittedName>
        <fullName evidence="4">FecR family protein</fullName>
    </submittedName>
</protein>
<comment type="caution">
    <text evidence="4">The sequence shown here is derived from an EMBL/GenBank/DDBJ whole genome shotgun (WGS) entry which is preliminary data.</text>
</comment>
<gene>
    <name evidence="4" type="ORF">AB7878_07995</name>
</gene>
<feature type="compositionally biased region" description="Basic and acidic residues" evidence="1">
    <location>
        <begin position="20"/>
        <end position="33"/>
    </location>
</feature>
<organism evidence="4 5">
    <name type="scientific">Rhodanobacter humi</name>
    <dbReference type="NCBI Taxonomy" id="1888173"/>
    <lineage>
        <taxon>Bacteria</taxon>
        <taxon>Pseudomonadati</taxon>
        <taxon>Pseudomonadota</taxon>
        <taxon>Gammaproteobacteria</taxon>
        <taxon>Lysobacterales</taxon>
        <taxon>Rhodanobacteraceae</taxon>
        <taxon>Rhodanobacter</taxon>
    </lineage>
</organism>
<dbReference type="Gene3D" id="2.60.120.1440">
    <property type="match status" value="1"/>
</dbReference>
<evidence type="ECO:0000313" key="5">
    <source>
        <dbReference type="Proteomes" id="UP001562159"/>
    </source>
</evidence>
<feature type="transmembrane region" description="Helical" evidence="2">
    <location>
        <begin position="84"/>
        <end position="103"/>
    </location>
</feature>
<evidence type="ECO:0000256" key="1">
    <source>
        <dbReference type="SAM" id="MobiDB-lite"/>
    </source>
</evidence>
<dbReference type="Proteomes" id="UP001562159">
    <property type="component" value="Unassembled WGS sequence"/>
</dbReference>
<sequence length="316" mass="33645">MARIYADNIVFLMRPGEASRRRVERAPETRTPRSGEQAAPARRTIPDANAPLGYSHTLAPRTAVRDEVRQCEEAPVRRAPLLRVLLLAAACVLPMAALTWRAVAHQASLQHYTTAIGGQRTLPLPGGGSALLDTATSVSVAADAPHAVTLERGRVQFDTSGRAIVVHAGDGIVRAAAGRFQVSRLSDAVRVTALAGAVTVQLPASHEQVTLRPGQQVDYGYGRLGGVEPADLAAARGWPRGELVFHHRSLAELVAAMNRYSDTRLVIGDAALRNLPVSGVFDAGDPLALAQALQRSRLLRAVQVAPDEIVLQPAAH</sequence>
<evidence type="ECO:0000256" key="2">
    <source>
        <dbReference type="SAM" id="Phobius"/>
    </source>
</evidence>
<feature type="domain" description="FecR protein" evidence="3">
    <location>
        <begin position="112"/>
        <end position="198"/>
    </location>
</feature>
<proteinExistence type="predicted"/>
<evidence type="ECO:0000313" key="4">
    <source>
        <dbReference type="EMBL" id="MEY2182358.1"/>
    </source>
</evidence>
<accession>A0ABV4AQ76</accession>